<feature type="transmembrane region" description="Helical" evidence="2">
    <location>
        <begin position="471"/>
        <end position="492"/>
    </location>
</feature>
<dbReference type="Proteomes" id="UP000079169">
    <property type="component" value="Unplaced"/>
</dbReference>
<keyword evidence="2" id="KW-1133">Transmembrane helix</keyword>
<gene>
    <name evidence="5" type="primary">LOC103515676</name>
</gene>
<dbReference type="GO" id="GO:0005891">
    <property type="term" value="C:voltage-gated calcium channel complex"/>
    <property type="evidence" value="ECO:0007669"/>
    <property type="project" value="TreeGrafter"/>
</dbReference>
<evidence type="ECO:0000256" key="1">
    <source>
        <dbReference type="SAM" id="MobiDB-lite"/>
    </source>
</evidence>
<accession>A0A1S3DBX6</accession>
<dbReference type="KEGG" id="dci:103515676"/>
<keyword evidence="4" id="KW-1185">Reference proteome</keyword>
<feature type="domain" description="Voltage-dependent calcium channel alpha-2/delta subunit conserved region" evidence="3">
    <location>
        <begin position="28"/>
        <end position="287"/>
    </location>
</feature>
<evidence type="ECO:0000313" key="5">
    <source>
        <dbReference type="RefSeq" id="XP_008478835.2"/>
    </source>
</evidence>
<dbReference type="RefSeq" id="XP_008478835.2">
    <property type="nucleotide sequence ID" value="XM_008480613.3"/>
</dbReference>
<organism evidence="4 5">
    <name type="scientific">Diaphorina citri</name>
    <name type="common">Asian citrus psyllid</name>
    <dbReference type="NCBI Taxonomy" id="121845"/>
    <lineage>
        <taxon>Eukaryota</taxon>
        <taxon>Metazoa</taxon>
        <taxon>Ecdysozoa</taxon>
        <taxon>Arthropoda</taxon>
        <taxon>Hexapoda</taxon>
        <taxon>Insecta</taxon>
        <taxon>Pterygota</taxon>
        <taxon>Neoptera</taxon>
        <taxon>Paraneoptera</taxon>
        <taxon>Hemiptera</taxon>
        <taxon>Sternorrhyncha</taxon>
        <taxon>Psylloidea</taxon>
        <taxon>Psyllidae</taxon>
        <taxon>Diaphorininae</taxon>
        <taxon>Diaphorina</taxon>
    </lineage>
</organism>
<name>A0A1S3DBX6_DIACI</name>
<evidence type="ECO:0000313" key="4">
    <source>
        <dbReference type="Proteomes" id="UP000079169"/>
    </source>
</evidence>
<dbReference type="Pfam" id="PF08473">
    <property type="entry name" value="VGCC_alpha2"/>
    <property type="match status" value="1"/>
</dbReference>
<dbReference type="InterPro" id="IPR051173">
    <property type="entry name" value="Ca_channel_alpha-2/delta"/>
</dbReference>
<dbReference type="PANTHER" id="PTHR10166">
    <property type="entry name" value="VOLTAGE-DEPENDENT CALCIUM CHANNEL SUBUNIT ALPHA-2/DELTA-RELATED"/>
    <property type="match status" value="1"/>
</dbReference>
<protein>
    <submittedName>
        <fullName evidence="5">Voltage-dependent calcium channel subunit alpha-2/delta-3-like isoform X2</fullName>
    </submittedName>
</protein>
<proteinExistence type="predicted"/>
<feature type="compositionally biased region" description="Polar residues" evidence="1">
    <location>
        <begin position="323"/>
        <end position="335"/>
    </location>
</feature>
<feature type="region of interest" description="Disordered" evidence="1">
    <location>
        <begin position="316"/>
        <end position="335"/>
    </location>
</feature>
<dbReference type="PANTHER" id="PTHR10166:SF63">
    <property type="entry name" value="STRAIGHTJACKET, ISOFORM C"/>
    <property type="match status" value="1"/>
</dbReference>
<keyword evidence="2" id="KW-0812">Transmembrane</keyword>
<reference evidence="5" key="1">
    <citation type="submission" date="2025-08" db="UniProtKB">
        <authorList>
            <consortium name="RefSeq"/>
        </authorList>
    </citation>
    <scope>IDENTIFICATION</scope>
</reference>
<dbReference type="InterPro" id="IPR013680">
    <property type="entry name" value="VDCC_a2/dsu"/>
</dbReference>
<dbReference type="GeneID" id="103515676"/>
<dbReference type="AlphaFoldDB" id="A0A1S3DBX6"/>
<evidence type="ECO:0000256" key="2">
    <source>
        <dbReference type="SAM" id="Phobius"/>
    </source>
</evidence>
<dbReference type="GO" id="GO:0005245">
    <property type="term" value="F:voltage-gated calcium channel activity"/>
    <property type="evidence" value="ECO:0007669"/>
    <property type="project" value="TreeGrafter"/>
</dbReference>
<keyword evidence="2" id="KW-0472">Membrane</keyword>
<sequence length="493" mass="56456">MSFSKMTDYSSTKSNDPRDNKEFVARFGLTIVFIATRSGLTRWKENDALKLNESPSFGETNNRAIDEVWYRRAVEQHYVDENSFVFSVPFEAYGSEIDDTFSLDKKPKVTATHAIFVGNAEKKAPVAVVGLQMLHSALQNIFVNITSTSIYNKSKIETCKSDNLDCYVLDNNGYVIASDKEKKYATGLFFGAVHPDVMRSMVNAKIYKKITYYDHQAVCFEVENLPDDMNSGRRLLTPLHHLAWVINWSAINVFWYLVQLNVNWFGALAFSFQDQDDDEDKDLTVEEDDDILVEDDMEDDEDYVSIKSEAYDEMMADEPVPSNPTYTGPETTMEPTPSEMIRDIIKINRTRPQPCDREVDLYVLEPKTLVLKDTQRSSMGVHKHDCSRPYLLELIPNTNLVLVVINSLCYPRLKEPYFDTYPKKVGYPNGSMLCYKERSAVRLVRRRPTHCVKSHPSETNITQLCGRAGTMLPNFILTLSILLFSLLPRLLYS</sequence>
<evidence type="ECO:0000259" key="3">
    <source>
        <dbReference type="Pfam" id="PF08473"/>
    </source>
</evidence>